<keyword evidence="2 3" id="KW-0690">Ribosome biogenesis</keyword>
<keyword evidence="1 3" id="KW-0963">Cytoplasm</keyword>
<evidence type="ECO:0000256" key="3">
    <source>
        <dbReference type="HAMAP-Rule" id="MF_01077"/>
    </source>
</evidence>
<dbReference type="InterPro" id="IPR003728">
    <property type="entry name" value="Ribosome_maturation_RimP"/>
</dbReference>
<name>A0A4V3CSF3_9FLAO</name>
<dbReference type="SUPFAM" id="SSF75420">
    <property type="entry name" value="YhbC-like, N-terminal domain"/>
    <property type="match status" value="1"/>
</dbReference>
<evidence type="ECO:0000259" key="4">
    <source>
        <dbReference type="Pfam" id="PF02576"/>
    </source>
</evidence>
<feature type="domain" description="Ribosome maturation factor RimP N-terminal" evidence="4">
    <location>
        <begin position="35"/>
        <end position="88"/>
    </location>
</feature>
<dbReference type="HAMAP" id="MF_01077">
    <property type="entry name" value="RimP"/>
    <property type="match status" value="1"/>
</dbReference>
<comment type="function">
    <text evidence="3">Required for maturation of 30S ribosomal subunits.</text>
</comment>
<dbReference type="AlphaFoldDB" id="A0A4V3CSF3"/>
<dbReference type="NCBIfam" id="NF002531">
    <property type="entry name" value="PRK02001.1"/>
    <property type="match status" value="1"/>
</dbReference>
<dbReference type="GO" id="GO:0042274">
    <property type="term" value="P:ribosomal small subunit biogenesis"/>
    <property type="evidence" value="ECO:0007669"/>
    <property type="project" value="UniProtKB-UniRule"/>
</dbReference>
<dbReference type="PANTHER" id="PTHR33867:SF1">
    <property type="entry name" value="RIBOSOME MATURATION FACTOR RIMP"/>
    <property type="match status" value="1"/>
</dbReference>
<dbReference type="Gene3D" id="3.30.300.70">
    <property type="entry name" value="RimP-like superfamily, N-terminal"/>
    <property type="match status" value="1"/>
</dbReference>
<dbReference type="PANTHER" id="PTHR33867">
    <property type="entry name" value="RIBOSOME MATURATION FACTOR RIMP"/>
    <property type="match status" value="1"/>
</dbReference>
<evidence type="ECO:0000313" key="6">
    <source>
        <dbReference type="Proteomes" id="UP000295260"/>
    </source>
</evidence>
<evidence type="ECO:0000256" key="1">
    <source>
        <dbReference type="ARBA" id="ARBA00022490"/>
    </source>
</evidence>
<keyword evidence="6" id="KW-1185">Reference proteome</keyword>
<accession>A0A4V3CSF3</accession>
<comment type="caution">
    <text evidence="5">The sequence shown here is derived from an EMBL/GenBank/DDBJ whole genome shotgun (WGS) entry which is preliminary data.</text>
</comment>
<reference evidence="5 6" key="1">
    <citation type="submission" date="2019-03" db="EMBL/GenBank/DDBJ databases">
        <title>Genomic Encyclopedia of Archaeal and Bacterial Type Strains, Phase II (KMG-II): from individual species to whole genera.</title>
        <authorList>
            <person name="Goeker M."/>
        </authorList>
    </citation>
    <scope>NUCLEOTIDE SEQUENCE [LARGE SCALE GENOMIC DNA]</scope>
    <source>
        <strain evidence="5 6">DSM 25687</strain>
    </source>
</reference>
<evidence type="ECO:0000313" key="5">
    <source>
        <dbReference type="EMBL" id="TDP60382.1"/>
    </source>
</evidence>
<protein>
    <recommendedName>
        <fullName evidence="3">Ribosome maturation factor RimP</fullName>
    </recommendedName>
</protein>
<dbReference type="GO" id="GO:0005737">
    <property type="term" value="C:cytoplasm"/>
    <property type="evidence" value="ECO:0007669"/>
    <property type="project" value="UniProtKB-SubCell"/>
</dbReference>
<sequence>MREALLPSFYTTMTFKEKIADIIERGLLEKPSLFLVDLSVSDAYKVTVALDGDNGVTLQDCIDISRIIDNSLDRKEQDFSLEVASAGVSSPLKNIRQYKKNIGRTLKVKTNHETIEAELAAANDEFITLKWSSREPKKIGKGKETVEHNREIPYSEIKEALVIIIFN</sequence>
<proteinExistence type="inferred from homology"/>
<dbReference type="EMBL" id="SNXR01000012">
    <property type="protein sequence ID" value="TDP60382.1"/>
    <property type="molecule type" value="Genomic_DNA"/>
</dbReference>
<organism evidence="5 6">
    <name type="scientific">Flavobacterium dankookense</name>
    <dbReference type="NCBI Taxonomy" id="706186"/>
    <lineage>
        <taxon>Bacteria</taxon>
        <taxon>Pseudomonadati</taxon>
        <taxon>Bacteroidota</taxon>
        <taxon>Flavobacteriia</taxon>
        <taxon>Flavobacteriales</taxon>
        <taxon>Flavobacteriaceae</taxon>
        <taxon>Flavobacterium</taxon>
    </lineage>
</organism>
<dbReference type="Proteomes" id="UP000295260">
    <property type="component" value="Unassembled WGS sequence"/>
</dbReference>
<dbReference type="InterPro" id="IPR028989">
    <property type="entry name" value="RimP_N"/>
</dbReference>
<dbReference type="Pfam" id="PF02576">
    <property type="entry name" value="RimP_N"/>
    <property type="match status" value="1"/>
</dbReference>
<dbReference type="InterPro" id="IPR035956">
    <property type="entry name" value="RimP_N_sf"/>
</dbReference>
<comment type="similarity">
    <text evidence="3">Belongs to the RimP family.</text>
</comment>
<comment type="subcellular location">
    <subcellularLocation>
        <location evidence="3">Cytoplasm</location>
    </subcellularLocation>
</comment>
<evidence type="ECO:0000256" key="2">
    <source>
        <dbReference type="ARBA" id="ARBA00022517"/>
    </source>
</evidence>
<gene>
    <name evidence="3" type="primary">rimP</name>
    <name evidence="5" type="ORF">BC748_1372</name>
</gene>